<reference evidence="3" key="1">
    <citation type="journal article" date="2022" name="Int. J. Mol. Sci.">
        <title>Draft Genome of Tanacetum Coccineum: Genomic Comparison of Closely Related Tanacetum-Family Plants.</title>
        <authorList>
            <person name="Yamashiro T."/>
            <person name="Shiraishi A."/>
            <person name="Nakayama K."/>
            <person name="Satake H."/>
        </authorList>
    </citation>
    <scope>NUCLEOTIDE SEQUENCE</scope>
</reference>
<evidence type="ECO:0008006" key="5">
    <source>
        <dbReference type="Google" id="ProtNLM"/>
    </source>
</evidence>
<dbReference type="Proteomes" id="UP001151760">
    <property type="component" value="Unassembled WGS sequence"/>
</dbReference>
<evidence type="ECO:0000256" key="2">
    <source>
        <dbReference type="SAM" id="Phobius"/>
    </source>
</evidence>
<proteinExistence type="predicted"/>
<keyword evidence="4" id="KW-1185">Reference proteome</keyword>
<protein>
    <recommendedName>
        <fullName evidence="5">Reverse transcriptase domain-containing protein</fullName>
    </recommendedName>
</protein>
<keyword evidence="2" id="KW-1133">Transmembrane helix</keyword>
<keyword evidence="2" id="KW-0472">Membrane</keyword>
<keyword evidence="2" id="KW-0812">Transmembrane</keyword>
<dbReference type="EMBL" id="BQNB010010047">
    <property type="protein sequence ID" value="GJS71983.1"/>
    <property type="molecule type" value="Genomic_DNA"/>
</dbReference>
<name>A0ABQ4Y2U7_9ASTR</name>
<evidence type="ECO:0000313" key="4">
    <source>
        <dbReference type="Proteomes" id="UP001151760"/>
    </source>
</evidence>
<accession>A0ABQ4Y2U7</accession>
<reference evidence="3" key="2">
    <citation type="submission" date="2022-01" db="EMBL/GenBank/DDBJ databases">
        <authorList>
            <person name="Yamashiro T."/>
            <person name="Shiraishi A."/>
            <person name="Satake H."/>
            <person name="Nakayama K."/>
        </authorList>
    </citation>
    <scope>NUCLEOTIDE SEQUENCE</scope>
</reference>
<comment type="caution">
    <text evidence="3">The sequence shown here is derived from an EMBL/GenBank/DDBJ whole genome shotgun (WGS) entry which is preliminary data.</text>
</comment>
<dbReference type="PANTHER" id="PTHR46148">
    <property type="entry name" value="CHROMO DOMAIN-CONTAINING PROTEIN"/>
    <property type="match status" value="1"/>
</dbReference>
<feature type="region of interest" description="Disordered" evidence="1">
    <location>
        <begin position="283"/>
        <end position="302"/>
    </location>
</feature>
<organism evidence="3 4">
    <name type="scientific">Tanacetum coccineum</name>
    <dbReference type="NCBI Taxonomy" id="301880"/>
    <lineage>
        <taxon>Eukaryota</taxon>
        <taxon>Viridiplantae</taxon>
        <taxon>Streptophyta</taxon>
        <taxon>Embryophyta</taxon>
        <taxon>Tracheophyta</taxon>
        <taxon>Spermatophyta</taxon>
        <taxon>Magnoliopsida</taxon>
        <taxon>eudicotyledons</taxon>
        <taxon>Gunneridae</taxon>
        <taxon>Pentapetalae</taxon>
        <taxon>asterids</taxon>
        <taxon>campanulids</taxon>
        <taxon>Asterales</taxon>
        <taxon>Asteraceae</taxon>
        <taxon>Asteroideae</taxon>
        <taxon>Anthemideae</taxon>
        <taxon>Anthemidinae</taxon>
        <taxon>Tanacetum</taxon>
    </lineage>
</organism>
<gene>
    <name evidence="3" type="ORF">Tco_0704824</name>
</gene>
<feature type="transmembrane region" description="Helical" evidence="2">
    <location>
        <begin position="233"/>
        <end position="253"/>
    </location>
</feature>
<evidence type="ECO:0000256" key="1">
    <source>
        <dbReference type="SAM" id="MobiDB-lite"/>
    </source>
</evidence>
<dbReference type="PANTHER" id="PTHR46148:SF57">
    <property type="entry name" value="OS12G0499874 PROTEIN"/>
    <property type="match status" value="1"/>
</dbReference>
<sequence length="333" mass="37929">MSMTIQSSVKDNILATLSETSKVENAPAEMLRDLDQQMEKRADDGCTLWIKLYNVVRAMAMTIQYGVRGMILTAQSEAFKQENVPLVGSEMERAHAIKGPYFNELRYGESSLIGPELVQETTDKVVLIKEKLKAARDRQKSYADNRRKPLEFEVGDRVMLKVLPWKGVIRFGKKGKLAPRQSVSSKIIVKVSWNQSCNFELTWVEADMIVGSWARSVPLLLSVVMNCFDTVRFLGFVITLCVFVILAALRVRYNQELQELLKISAFVDSRLESIERFLNRFADQPNETNTNDPESDDGSVDTPLVSPFPHFYNDSDDEEVLHELSEYENTRTL</sequence>
<evidence type="ECO:0000313" key="3">
    <source>
        <dbReference type="EMBL" id="GJS71983.1"/>
    </source>
</evidence>